<feature type="transmembrane region" description="Helical" evidence="6">
    <location>
        <begin position="116"/>
        <end position="134"/>
    </location>
</feature>
<evidence type="ECO:0000256" key="6">
    <source>
        <dbReference type="RuleBase" id="RU363041"/>
    </source>
</evidence>
<evidence type="ECO:0000256" key="4">
    <source>
        <dbReference type="ARBA" id="ARBA00022989"/>
    </source>
</evidence>
<feature type="transmembrane region" description="Helical" evidence="6">
    <location>
        <begin position="43"/>
        <end position="64"/>
    </location>
</feature>
<organism evidence="7 8">
    <name type="scientific">Methyloprofundus sedimenti</name>
    <dbReference type="NCBI Taxonomy" id="1420851"/>
    <lineage>
        <taxon>Bacteria</taxon>
        <taxon>Pseudomonadati</taxon>
        <taxon>Pseudomonadota</taxon>
        <taxon>Gammaproteobacteria</taxon>
        <taxon>Methylococcales</taxon>
        <taxon>Methylococcaceae</taxon>
        <taxon>Methyloprofundus</taxon>
    </lineage>
</organism>
<evidence type="ECO:0000256" key="3">
    <source>
        <dbReference type="ARBA" id="ARBA00022692"/>
    </source>
</evidence>
<feature type="transmembrane region" description="Helical" evidence="6">
    <location>
        <begin position="199"/>
        <end position="218"/>
    </location>
</feature>
<dbReference type="AlphaFoldDB" id="A0A1V8M630"/>
<dbReference type="GO" id="GO:0005886">
    <property type="term" value="C:plasma membrane"/>
    <property type="evidence" value="ECO:0007669"/>
    <property type="project" value="UniProtKB-SubCell"/>
</dbReference>
<comment type="subcellular location">
    <subcellularLocation>
        <location evidence="6">Cell membrane</location>
        <topology evidence="6">Multi-pass membrane protein</topology>
    </subcellularLocation>
    <subcellularLocation>
        <location evidence="1">Membrane</location>
        <topology evidence="1">Multi-pass membrane protein</topology>
    </subcellularLocation>
</comment>
<evidence type="ECO:0000313" key="7">
    <source>
        <dbReference type="EMBL" id="OQK16956.1"/>
    </source>
</evidence>
<feature type="transmembrane region" description="Helical" evidence="6">
    <location>
        <begin position="6"/>
        <end position="31"/>
    </location>
</feature>
<dbReference type="EMBL" id="LPUF01000001">
    <property type="protein sequence ID" value="OQK16956.1"/>
    <property type="molecule type" value="Genomic_DNA"/>
</dbReference>
<gene>
    <name evidence="7" type="ORF">AU255_03390</name>
</gene>
<comment type="similarity">
    <text evidence="2 6">Belongs to the 4-toluene sulfonate uptake permease (TSUP) (TC 2.A.102) family.</text>
</comment>
<keyword evidence="8" id="KW-1185">Reference proteome</keyword>
<sequence length="274" mass="28922">MEYLEVVVSFILSFELIHIAAGSLVGFVIGLTGVGGGSLMTPILVLGFGIAPTIAVGTDLLYAAITKCSGIFFHHRNKTVDWRIVGLLAAGSVPSSIITVVLLEHIKAAGFNFDRLMMLTLSIMLVLTSFIILIKGQLVSYVSHYHGDSKVVILLKAYRPHLTVLSGVALGILVTISSVGAGAIGSAILFLLYPRKKPVAIVGTDIAHAVPLTAIAGMGHMHFGSVDYELLVGLLAGGVPAIYLGSLVGRYIPDHWLRIAIALILFAMGVKLAL</sequence>
<dbReference type="InterPro" id="IPR002781">
    <property type="entry name" value="TM_pro_TauE-like"/>
</dbReference>
<dbReference type="RefSeq" id="WP_080521571.1">
    <property type="nucleotide sequence ID" value="NZ_LPUF01000001.1"/>
</dbReference>
<accession>A0A1V8M630</accession>
<comment type="caution">
    <text evidence="7">The sequence shown here is derived from an EMBL/GenBank/DDBJ whole genome shotgun (WGS) entry which is preliminary data.</text>
</comment>
<name>A0A1V8M630_9GAMM</name>
<dbReference type="PANTHER" id="PTHR43701:SF2">
    <property type="entry name" value="MEMBRANE TRANSPORTER PROTEIN YJNA-RELATED"/>
    <property type="match status" value="1"/>
</dbReference>
<dbReference type="InterPro" id="IPR051598">
    <property type="entry name" value="TSUP/Inactive_protease-like"/>
</dbReference>
<evidence type="ECO:0000313" key="8">
    <source>
        <dbReference type="Proteomes" id="UP000191980"/>
    </source>
</evidence>
<keyword evidence="4 6" id="KW-1133">Transmembrane helix</keyword>
<feature type="transmembrane region" description="Helical" evidence="6">
    <location>
        <begin position="164"/>
        <end position="192"/>
    </location>
</feature>
<evidence type="ECO:0000256" key="2">
    <source>
        <dbReference type="ARBA" id="ARBA00009142"/>
    </source>
</evidence>
<keyword evidence="5 6" id="KW-0472">Membrane</keyword>
<feature type="transmembrane region" description="Helical" evidence="6">
    <location>
        <begin position="256"/>
        <end position="273"/>
    </location>
</feature>
<reference evidence="7 8" key="1">
    <citation type="submission" date="2015-12" db="EMBL/GenBank/DDBJ databases">
        <authorList>
            <person name="Shamseldin A."/>
            <person name="Moawad H."/>
            <person name="Abd El-Rahim W.M."/>
            <person name="Sadowsky M.J."/>
        </authorList>
    </citation>
    <scope>NUCLEOTIDE SEQUENCE [LARGE SCALE GENOMIC DNA]</scope>
    <source>
        <strain evidence="7 8">WF1</strain>
    </source>
</reference>
<dbReference type="OrthoDB" id="5189995at2"/>
<keyword evidence="6" id="KW-1003">Cell membrane</keyword>
<evidence type="ECO:0000256" key="5">
    <source>
        <dbReference type="ARBA" id="ARBA00023136"/>
    </source>
</evidence>
<proteinExistence type="inferred from homology"/>
<keyword evidence="3 6" id="KW-0812">Transmembrane</keyword>
<dbReference type="Pfam" id="PF01925">
    <property type="entry name" value="TauE"/>
    <property type="match status" value="1"/>
</dbReference>
<feature type="transmembrane region" description="Helical" evidence="6">
    <location>
        <begin position="84"/>
        <end position="104"/>
    </location>
</feature>
<evidence type="ECO:0000256" key="1">
    <source>
        <dbReference type="ARBA" id="ARBA00004141"/>
    </source>
</evidence>
<dbReference type="PANTHER" id="PTHR43701">
    <property type="entry name" value="MEMBRANE TRANSPORTER PROTEIN MJ0441-RELATED"/>
    <property type="match status" value="1"/>
</dbReference>
<dbReference type="STRING" id="1420851.AU255_03390"/>
<dbReference type="Proteomes" id="UP000191980">
    <property type="component" value="Unassembled WGS sequence"/>
</dbReference>
<protein>
    <recommendedName>
        <fullName evidence="6">Probable membrane transporter protein</fullName>
    </recommendedName>
</protein>
<feature type="transmembrane region" description="Helical" evidence="6">
    <location>
        <begin position="230"/>
        <end position="249"/>
    </location>
</feature>